<organism evidence="1 2">
    <name type="scientific">Reticulomyxa filosa</name>
    <dbReference type="NCBI Taxonomy" id="46433"/>
    <lineage>
        <taxon>Eukaryota</taxon>
        <taxon>Sar</taxon>
        <taxon>Rhizaria</taxon>
        <taxon>Retaria</taxon>
        <taxon>Foraminifera</taxon>
        <taxon>Monothalamids</taxon>
        <taxon>Reticulomyxidae</taxon>
        <taxon>Reticulomyxa</taxon>
    </lineage>
</organism>
<dbReference type="EMBL" id="ASPP01026691">
    <property type="protein sequence ID" value="ETO06910.1"/>
    <property type="molecule type" value="Genomic_DNA"/>
</dbReference>
<comment type="caution">
    <text evidence="1">The sequence shown here is derived from an EMBL/GenBank/DDBJ whole genome shotgun (WGS) entry which is preliminary data.</text>
</comment>
<dbReference type="Proteomes" id="UP000023152">
    <property type="component" value="Unassembled WGS sequence"/>
</dbReference>
<dbReference type="AlphaFoldDB" id="X6M1S4"/>
<name>X6M1S4_RETFI</name>
<protein>
    <submittedName>
        <fullName evidence="1">Uncharacterized protein</fullName>
    </submittedName>
</protein>
<evidence type="ECO:0000313" key="1">
    <source>
        <dbReference type="EMBL" id="ETO06910.1"/>
    </source>
</evidence>
<keyword evidence="2" id="KW-1185">Reference proteome</keyword>
<accession>X6M1S4</accession>
<proteinExistence type="predicted"/>
<reference evidence="1 2" key="1">
    <citation type="journal article" date="2013" name="Curr. Biol.">
        <title>The Genome of the Foraminiferan Reticulomyxa filosa.</title>
        <authorList>
            <person name="Glockner G."/>
            <person name="Hulsmann N."/>
            <person name="Schleicher M."/>
            <person name="Noegel A.A."/>
            <person name="Eichinger L."/>
            <person name="Gallinger C."/>
            <person name="Pawlowski J."/>
            <person name="Sierra R."/>
            <person name="Euteneuer U."/>
            <person name="Pillet L."/>
            <person name="Moustafa A."/>
            <person name="Platzer M."/>
            <person name="Groth M."/>
            <person name="Szafranski K."/>
            <person name="Schliwa M."/>
        </authorList>
    </citation>
    <scope>NUCLEOTIDE SEQUENCE [LARGE SCALE GENOMIC DNA]</scope>
</reference>
<evidence type="ECO:0000313" key="2">
    <source>
        <dbReference type="Proteomes" id="UP000023152"/>
    </source>
</evidence>
<gene>
    <name evidence="1" type="ORF">RFI_30485</name>
</gene>
<sequence length="68" mass="8237">MFLMFENFREKVDNSDCIVTMKFANFFQAFSKNVPFALKNNKIPQWKRKKFVEKCVKKKSLIELKKQK</sequence>